<proteinExistence type="predicted"/>
<reference evidence="1" key="1">
    <citation type="journal article" date="2023" name="Science">
        <title>Genome structures resolve the early diversification of teleost fishes.</title>
        <authorList>
            <person name="Parey E."/>
            <person name="Louis A."/>
            <person name="Montfort J."/>
            <person name="Bouchez O."/>
            <person name="Roques C."/>
            <person name="Iampietro C."/>
            <person name="Lluch J."/>
            <person name="Castinel A."/>
            <person name="Donnadieu C."/>
            <person name="Desvignes T."/>
            <person name="Floi Bucao C."/>
            <person name="Jouanno E."/>
            <person name="Wen M."/>
            <person name="Mejri S."/>
            <person name="Dirks R."/>
            <person name="Jansen H."/>
            <person name="Henkel C."/>
            <person name="Chen W.J."/>
            <person name="Zahm M."/>
            <person name="Cabau C."/>
            <person name="Klopp C."/>
            <person name="Thompson A.W."/>
            <person name="Robinson-Rechavi M."/>
            <person name="Braasch I."/>
            <person name="Lecointre G."/>
            <person name="Bobe J."/>
            <person name="Postlethwait J.H."/>
            <person name="Berthelot C."/>
            <person name="Roest Crollius H."/>
            <person name="Guiguen Y."/>
        </authorList>
    </citation>
    <scope>NUCLEOTIDE SEQUENCE</scope>
    <source>
        <strain evidence="1">Concon-B</strain>
    </source>
</reference>
<accession>A0A9Q1DQJ6</accession>
<sequence>MENFSSEQTEPPSFYCLGYVRKGLAELSEPSTIPASTVWNCSILTKRREKGENNRVGFKQQSQPSVIYKDWKRGVFVMLLIS</sequence>
<keyword evidence="2" id="KW-1185">Reference proteome</keyword>
<dbReference type="EMBL" id="JAFJMO010000005">
    <property type="protein sequence ID" value="KAJ8276421.1"/>
    <property type="molecule type" value="Genomic_DNA"/>
</dbReference>
<dbReference type="Proteomes" id="UP001152803">
    <property type="component" value="Unassembled WGS sequence"/>
</dbReference>
<evidence type="ECO:0000313" key="1">
    <source>
        <dbReference type="EMBL" id="KAJ8276421.1"/>
    </source>
</evidence>
<comment type="caution">
    <text evidence="1">The sequence shown here is derived from an EMBL/GenBank/DDBJ whole genome shotgun (WGS) entry which is preliminary data.</text>
</comment>
<gene>
    <name evidence="1" type="ORF">COCON_G00081730</name>
</gene>
<dbReference type="AlphaFoldDB" id="A0A9Q1DQJ6"/>
<name>A0A9Q1DQJ6_CONCO</name>
<organism evidence="1 2">
    <name type="scientific">Conger conger</name>
    <name type="common">Conger eel</name>
    <name type="synonym">Muraena conger</name>
    <dbReference type="NCBI Taxonomy" id="82655"/>
    <lineage>
        <taxon>Eukaryota</taxon>
        <taxon>Metazoa</taxon>
        <taxon>Chordata</taxon>
        <taxon>Craniata</taxon>
        <taxon>Vertebrata</taxon>
        <taxon>Euteleostomi</taxon>
        <taxon>Actinopterygii</taxon>
        <taxon>Neopterygii</taxon>
        <taxon>Teleostei</taxon>
        <taxon>Anguilliformes</taxon>
        <taxon>Congridae</taxon>
        <taxon>Conger</taxon>
    </lineage>
</organism>
<evidence type="ECO:0000313" key="2">
    <source>
        <dbReference type="Proteomes" id="UP001152803"/>
    </source>
</evidence>
<protein>
    <submittedName>
        <fullName evidence="1">Uncharacterized protein</fullName>
    </submittedName>
</protein>